<evidence type="ECO:0000256" key="2">
    <source>
        <dbReference type="SAM" id="MobiDB-lite"/>
    </source>
</evidence>
<dbReference type="PANTHER" id="PTHR35024:SF4">
    <property type="entry name" value="POLYMER-FORMING CYTOSKELETAL PROTEIN"/>
    <property type="match status" value="1"/>
</dbReference>
<dbReference type="Proteomes" id="UP000248168">
    <property type="component" value="Unassembled WGS sequence"/>
</dbReference>
<feature type="compositionally biased region" description="Basic and acidic residues" evidence="2">
    <location>
        <begin position="1"/>
        <end position="14"/>
    </location>
</feature>
<accession>A0A330L3X1</accession>
<proteinExistence type="inferred from homology"/>
<evidence type="ECO:0000256" key="1">
    <source>
        <dbReference type="ARBA" id="ARBA00044755"/>
    </source>
</evidence>
<organism evidence="3 4">
    <name type="scientific">Nitrospira lenta</name>
    <dbReference type="NCBI Taxonomy" id="1436998"/>
    <lineage>
        <taxon>Bacteria</taxon>
        <taxon>Pseudomonadati</taxon>
        <taxon>Nitrospirota</taxon>
        <taxon>Nitrospiria</taxon>
        <taxon>Nitrospirales</taxon>
        <taxon>Nitrospiraceae</taxon>
        <taxon>Nitrospira</taxon>
    </lineage>
</organism>
<protein>
    <recommendedName>
        <fullName evidence="5">Polymer-forming cytoskeletal protein</fullName>
    </recommendedName>
</protein>
<dbReference type="RefSeq" id="WP_121988803.1">
    <property type="nucleotide sequence ID" value="NZ_OUNR01000012.1"/>
</dbReference>
<dbReference type="Pfam" id="PF04519">
    <property type="entry name" value="Bactofilin"/>
    <property type="match status" value="1"/>
</dbReference>
<dbReference type="AlphaFoldDB" id="A0A330L3X1"/>
<dbReference type="InterPro" id="IPR007607">
    <property type="entry name" value="BacA/B"/>
</dbReference>
<name>A0A330L3X1_9BACT</name>
<reference evidence="4" key="1">
    <citation type="submission" date="2018-04" db="EMBL/GenBank/DDBJ databases">
        <authorList>
            <person name="Lucker S."/>
            <person name="Sakoula D."/>
        </authorList>
    </citation>
    <scope>NUCLEOTIDE SEQUENCE [LARGE SCALE GENOMIC DNA]</scope>
</reference>
<dbReference type="EMBL" id="OUNR01000012">
    <property type="protein sequence ID" value="SPP64397.1"/>
    <property type="molecule type" value="Genomic_DNA"/>
</dbReference>
<evidence type="ECO:0008006" key="5">
    <source>
        <dbReference type="Google" id="ProtNLM"/>
    </source>
</evidence>
<keyword evidence="4" id="KW-1185">Reference proteome</keyword>
<sequence length="166" mass="17565">MWKSDKPEGKRTMAEEVEAEDNSLSSNLGRQEAAEDVSAFVGKGVEFKGTISYNGTVRIDGSLDGEIHTDGVLLVGEEAVITAKVTAGTIVCKGKITGDVVAKEKIKLRAPAVVNGGIKTPMLSIEEGVLFNGTLEMSQGIREVSRETPLHPVGISNQGSIKRING</sequence>
<dbReference type="OrthoDB" id="9789407at2"/>
<dbReference type="PANTHER" id="PTHR35024">
    <property type="entry name" value="HYPOTHETICAL CYTOSOLIC PROTEIN"/>
    <property type="match status" value="1"/>
</dbReference>
<gene>
    <name evidence="3" type="ORF">NITLEN_20036</name>
</gene>
<evidence type="ECO:0000313" key="4">
    <source>
        <dbReference type="Proteomes" id="UP000248168"/>
    </source>
</evidence>
<comment type="similarity">
    <text evidence="1">Belongs to the bactofilin family.</text>
</comment>
<feature type="region of interest" description="Disordered" evidence="2">
    <location>
        <begin position="1"/>
        <end position="27"/>
    </location>
</feature>
<evidence type="ECO:0000313" key="3">
    <source>
        <dbReference type="EMBL" id="SPP64397.1"/>
    </source>
</evidence>
<dbReference type="InParanoid" id="A0A330L3X1"/>